<comment type="similarity">
    <text evidence="3">Belongs to the TorD/DmsD family. TorD subfamily.</text>
</comment>
<dbReference type="PANTHER" id="PTHR34227:SF11">
    <property type="entry name" value="CHAPERONE PROTEIN TORD"/>
    <property type="match status" value="1"/>
</dbReference>
<evidence type="ECO:0000256" key="1">
    <source>
        <dbReference type="ARBA" id="ARBA00022490"/>
    </source>
</evidence>
<dbReference type="InterPro" id="IPR023069">
    <property type="entry name" value="Chaperone_TorD"/>
</dbReference>
<dbReference type="OrthoDB" id="7849731at2"/>
<evidence type="ECO:0000256" key="3">
    <source>
        <dbReference type="HAMAP-Rule" id="MF_01150"/>
    </source>
</evidence>
<proteinExistence type="inferred from homology"/>
<sequence>MNNEQQWQAANKARAALYRWFAEIFAREFNKQNLAKLQQQYPALHQAFSGLGLQEPSERLQKALNNLKVIPEADRALELAADFAHMFLLSGHQSAPPYASYYLDADKMLYGKPAQQMSQFLAEHQLDLHPDFREPKDHLSIYLQVLSLWIQHGSKGETEGKDSANTAAEQSEFLQSALLNWLPKFNERCQSIQVKTQVYPALTDLLLHFVAADQQALVELD</sequence>
<dbReference type="Gene3D" id="1.20.120.1820">
    <property type="match status" value="1"/>
</dbReference>
<dbReference type="RefSeq" id="WP_077449480.1">
    <property type="nucleotide sequence ID" value="NZ_FUGD01000125.1"/>
</dbReference>
<dbReference type="InterPro" id="IPR020945">
    <property type="entry name" value="DMSO/NO3_reduct_chaperone"/>
</dbReference>
<dbReference type="PANTHER" id="PTHR34227">
    <property type="entry name" value="CHAPERONE PROTEIN YCDY"/>
    <property type="match status" value="1"/>
</dbReference>
<dbReference type="Proteomes" id="UP000188169">
    <property type="component" value="Unassembled WGS sequence"/>
</dbReference>
<dbReference type="EMBL" id="FUGD01000125">
    <property type="protein sequence ID" value="SJM38116.1"/>
    <property type="molecule type" value="Genomic_DNA"/>
</dbReference>
<keyword evidence="1 3" id="KW-0963">Cytoplasm</keyword>
<name>A0A1R4EHZ7_9GAMM</name>
<reference evidence="5" key="1">
    <citation type="submission" date="2017-02" db="EMBL/GenBank/DDBJ databases">
        <authorList>
            <person name="Mornico D."/>
        </authorList>
    </citation>
    <scope>NUCLEOTIDE SEQUENCE [LARGE SCALE GENOMIC DNA]</scope>
</reference>
<gene>
    <name evidence="3 4" type="primary">torD</name>
    <name evidence="4" type="ORF">A1019T_02106</name>
</gene>
<evidence type="ECO:0000313" key="4">
    <source>
        <dbReference type="EMBL" id="SJM38116.1"/>
    </source>
</evidence>
<dbReference type="GO" id="GO:0005737">
    <property type="term" value="C:cytoplasm"/>
    <property type="evidence" value="ECO:0007669"/>
    <property type="project" value="UniProtKB-SubCell"/>
</dbReference>
<keyword evidence="5" id="KW-1185">Reference proteome</keyword>
<dbReference type="GO" id="GO:0051259">
    <property type="term" value="P:protein complex oligomerization"/>
    <property type="evidence" value="ECO:0007669"/>
    <property type="project" value="InterPro"/>
</dbReference>
<dbReference type="NCBIfam" id="NF003442">
    <property type="entry name" value="PRK04976.1"/>
    <property type="match status" value="1"/>
</dbReference>
<dbReference type="SUPFAM" id="SSF89155">
    <property type="entry name" value="TorD-like"/>
    <property type="match status" value="1"/>
</dbReference>
<comment type="function">
    <text evidence="3">Involved in the biogenesis of TorA. Acts on TorA before the insertion of the molybdenum cofactor and, as a result, probably favors a conformation of the apoenzyme that is competent for acquiring the cofactor.</text>
</comment>
<dbReference type="InterPro" id="IPR050289">
    <property type="entry name" value="TorD/DmsD_chaperones"/>
</dbReference>
<comment type="subcellular location">
    <subcellularLocation>
        <location evidence="3">Cytoplasm</location>
    </subcellularLocation>
</comment>
<dbReference type="Gene3D" id="1.20.1280.20">
    <property type="entry name" value="HscB, C-terminal domain"/>
    <property type="match status" value="1"/>
</dbReference>
<accession>A0A1R4EHZ7</accession>
<evidence type="ECO:0000313" key="5">
    <source>
        <dbReference type="Proteomes" id="UP000188169"/>
    </source>
</evidence>
<dbReference type="Pfam" id="PF02613">
    <property type="entry name" value="Nitrate_red_del"/>
    <property type="match status" value="1"/>
</dbReference>
<dbReference type="AlphaFoldDB" id="A0A1R4EHZ7"/>
<dbReference type="InterPro" id="IPR036411">
    <property type="entry name" value="TorD-like_sf"/>
</dbReference>
<dbReference type="STRING" id="1945520.A1019T_02106"/>
<dbReference type="GO" id="GO:0006457">
    <property type="term" value="P:protein folding"/>
    <property type="evidence" value="ECO:0007669"/>
    <property type="project" value="UniProtKB-UniRule"/>
</dbReference>
<protein>
    <recommendedName>
        <fullName evidence="3">Chaperone protein TorD</fullName>
    </recommendedName>
</protein>
<dbReference type="HAMAP" id="MF_01150">
    <property type="entry name" value="TorD"/>
    <property type="match status" value="1"/>
</dbReference>
<dbReference type="InterPro" id="IPR036386">
    <property type="entry name" value="HscB_C_sf"/>
</dbReference>
<evidence type="ECO:0000256" key="2">
    <source>
        <dbReference type="ARBA" id="ARBA00023186"/>
    </source>
</evidence>
<organism evidence="4 5">
    <name type="scientific">Psychrobacter pasteurii</name>
    <dbReference type="NCBI Taxonomy" id="1945520"/>
    <lineage>
        <taxon>Bacteria</taxon>
        <taxon>Pseudomonadati</taxon>
        <taxon>Pseudomonadota</taxon>
        <taxon>Gammaproteobacteria</taxon>
        <taxon>Moraxellales</taxon>
        <taxon>Moraxellaceae</taxon>
        <taxon>Psychrobacter</taxon>
    </lineage>
</organism>
<keyword evidence="2 3" id="KW-0143">Chaperone</keyword>